<dbReference type="PANTHER" id="PTHR43791:SF7">
    <property type="entry name" value="MAJOR FACILITATOR SUPERFAMILY (MFS) PROFILE DOMAIN-CONTAINING PROTEIN"/>
    <property type="match status" value="1"/>
</dbReference>
<feature type="transmembrane region" description="Helical" evidence="6">
    <location>
        <begin position="200"/>
        <end position="222"/>
    </location>
</feature>
<reference evidence="7 8" key="1">
    <citation type="journal article" date="2024" name="J Genomics">
        <title>Draft genome sequencing and assembly of Favolaschia claudopus CIRM-BRFM 2984 isolated from oak limbs.</title>
        <authorList>
            <person name="Navarro D."/>
            <person name="Drula E."/>
            <person name="Chaduli D."/>
            <person name="Cazenave R."/>
            <person name="Ahrendt S."/>
            <person name="Wang J."/>
            <person name="Lipzen A."/>
            <person name="Daum C."/>
            <person name="Barry K."/>
            <person name="Grigoriev I.V."/>
            <person name="Favel A."/>
            <person name="Rosso M.N."/>
            <person name="Martin F."/>
        </authorList>
    </citation>
    <scope>NUCLEOTIDE SEQUENCE [LARGE SCALE GENOMIC DNA]</scope>
    <source>
        <strain evidence="7 8">CIRM-BRFM 2984</strain>
    </source>
</reference>
<feature type="transmembrane region" description="Helical" evidence="6">
    <location>
        <begin position="306"/>
        <end position="325"/>
    </location>
</feature>
<dbReference type="Gene3D" id="1.20.1250.20">
    <property type="entry name" value="MFS general substrate transporter like domains"/>
    <property type="match status" value="1"/>
</dbReference>
<name>A0AAW0EBE1_9AGAR</name>
<keyword evidence="4 6" id="KW-1133">Transmembrane helix</keyword>
<evidence type="ECO:0000256" key="6">
    <source>
        <dbReference type="SAM" id="Phobius"/>
    </source>
</evidence>
<evidence type="ECO:0000256" key="5">
    <source>
        <dbReference type="ARBA" id="ARBA00023136"/>
    </source>
</evidence>
<evidence type="ECO:0000313" key="8">
    <source>
        <dbReference type="Proteomes" id="UP001362999"/>
    </source>
</evidence>
<dbReference type="SUPFAM" id="SSF103473">
    <property type="entry name" value="MFS general substrate transporter"/>
    <property type="match status" value="1"/>
</dbReference>
<evidence type="ECO:0000256" key="1">
    <source>
        <dbReference type="ARBA" id="ARBA00004141"/>
    </source>
</evidence>
<keyword evidence="3 6" id="KW-0812">Transmembrane</keyword>
<feature type="transmembrane region" description="Helical" evidence="6">
    <location>
        <begin position="397"/>
        <end position="417"/>
    </location>
</feature>
<feature type="transmembrane region" description="Helical" evidence="6">
    <location>
        <begin position="367"/>
        <end position="385"/>
    </location>
</feature>
<dbReference type="InterPro" id="IPR036259">
    <property type="entry name" value="MFS_trans_sf"/>
</dbReference>
<feature type="transmembrane region" description="Helical" evidence="6">
    <location>
        <begin position="131"/>
        <end position="154"/>
    </location>
</feature>
<comment type="caution">
    <text evidence="7">The sequence shown here is derived from an EMBL/GenBank/DDBJ whole genome shotgun (WGS) entry which is preliminary data.</text>
</comment>
<gene>
    <name evidence="7" type="ORF">R3P38DRAFT_672431</name>
</gene>
<dbReference type="PANTHER" id="PTHR43791">
    <property type="entry name" value="PERMEASE-RELATED"/>
    <property type="match status" value="1"/>
</dbReference>
<feature type="transmembrane region" description="Helical" evidence="6">
    <location>
        <begin position="270"/>
        <end position="294"/>
    </location>
</feature>
<feature type="transmembrane region" description="Helical" evidence="6">
    <location>
        <begin position="337"/>
        <end position="355"/>
    </location>
</feature>
<feature type="transmembrane region" description="Helical" evidence="6">
    <location>
        <begin position="166"/>
        <end position="188"/>
    </location>
</feature>
<evidence type="ECO:0000256" key="3">
    <source>
        <dbReference type="ARBA" id="ARBA00022692"/>
    </source>
</evidence>
<dbReference type="GO" id="GO:0022857">
    <property type="term" value="F:transmembrane transporter activity"/>
    <property type="evidence" value="ECO:0007669"/>
    <property type="project" value="InterPro"/>
</dbReference>
<feature type="transmembrane region" description="Helical" evidence="6">
    <location>
        <begin position="103"/>
        <end position="125"/>
    </location>
</feature>
<evidence type="ECO:0000256" key="2">
    <source>
        <dbReference type="ARBA" id="ARBA00022448"/>
    </source>
</evidence>
<dbReference type="GO" id="GO:0016020">
    <property type="term" value="C:membrane"/>
    <property type="evidence" value="ECO:0007669"/>
    <property type="project" value="UniProtKB-SubCell"/>
</dbReference>
<protein>
    <submittedName>
        <fullName evidence="7">CNF01220-like protein</fullName>
    </submittedName>
</protein>
<feature type="transmembrane region" description="Helical" evidence="6">
    <location>
        <begin position="429"/>
        <end position="449"/>
    </location>
</feature>
<dbReference type="InterPro" id="IPR011701">
    <property type="entry name" value="MFS"/>
</dbReference>
<keyword evidence="8" id="KW-1185">Reference proteome</keyword>
<keyword evidence="5 6" id="KW-0472">Membrane</keyword>
<accession>A0AAW0EBE1</accession>
<feature type="transmembrane region" description="Helical" evidence="6">
    <location>
        <begin position="73"/>
        <end position="91"/>
    </location>
</feature>
<evidence type="ECO:0000256" key="4">
    <source>
        <dbReference type="ARBA" id="ARBA00022989"/>
    </source>
</evidence>
<dbReference type="AlphaFoldDB" id="A0AAW0EBE1"/>
<dbReference type="Pfam" id="PF07690">
    <property type="entry name" value="MFS_1"/>
    <property type="match status" value="1"/>
</dbReference>
<comment type="subcellular location">
    <subcellularLocation>
        <location evidence="1">Membrane</location>
        <topology evidence="1">Multi-pass membrane protein</topology>
    </subcellularLocation>
</comment>
<evidence type="ECO:0000313" key="7">
    <source>
        <dbReference type="EMBL" id="KAK7061739.1"/>
    </source>
</evidence>
<organism evidence="7 8">
    <name type="scientific">Favolaschia claudopus</name>
    <dbReference type="NCBI Taxonomy" id="2862362"/>
    <lineage>
        <taxon>Eukaryota</taxon>
        <taxon>Fungi</taxon>
        <taxon>Dikarya</taxon>
        <taxon>Basidiomycota</taxon>
        <taxon>Agaricomycotina</taxon>
        <taxon>Agaricomycetes</taxon>
        <taxon>Agaricomycetidae</taxon>
        <taxon>Agaricales</taxon>
        <taxon>Marasmiineae</taxon>
        <taxon>Mycenaceae</taxon>
        <taxon>Favolaschia</taxon>
    </lineage>
</organism>
<keyword evidence="2" id="KW-0813">Transport</keyword>
<dbReference type="EMBL" id="JAWWNJ010000002">
    <property type="protein sequence ID" value="KAK7061739.1"/>
    <property type="molecule type" value="Genomic_DNA"/>
</dbReference>
<sequence length="495" mass="55350">MGYNNLVDEKTSLENKSTVVSIPTSPSDDDKLLRRIDMFLMPLLCVTYGLQYSDKTSLSSGVVFGLRTDTHLIGQQYAWLSTLFYLGYMLAEFPMSTALQIFPLGKFLAITAIVWGGLVMCLSACQNFTQLAVIRFLLGVSESAITPGFLMVVASWYKRSEMTSRSLWWLSMNTVFSSFFGLVIYFLAKHAQDSGGLAAWRVINLFLGACTVFHGCILFLLLGTPDEVRWLTAAQKEAAKARITSNGTGDGGRREWNWKQVRECFRDPQIWLFFSFNIIATIPSGSLATFGPLVYVSFGFTNLETIIYALPNSAMALGWFLFVALTIQKFPSMRFPLMTFSVLPPFIGLLSIGLLPDSTEKWVKWGLYNMTSTFTVPTLLAWTLIPLNVAGRTKKTVISGSTFISYSVGQLIGTQVFRASDAPRYIKALTAISIVFGVQILVTVAWKVYYSHENTRRNREQAAAGISTEENDLVNEHAAREDKTDLENRSFRYVC</sequence>
<dbReference type="Proteomes" id="UP001362999">
    <property type="component" value="Unassembled WGS sequence"/>
</dbReference>
<proteinExistence type="predicted"/>